<protein>
    <submittedName>
        <fullName evidence="1">Uncharacterized protein</fullName>
    </submittedName>
</protein>
<dbReference type="Proteomes" id="UP001487740">
    <property type="component" value="Unassembled WGS sequence"/>
</dbReference>
<comment type="caution">
    <text evidence="1">The sequence shown here is derived from an EMBL/GenBank/DDBJ whole genome shotgun (WGS) entry which is preliminary data.</text>
</comment>
<organism evidence="1 2">
    <name type="scientific">Scylla paramamosain</name>
    <name type="common">Mud crab</name>
    <dbReference type="NCBI Taxonomy" id="85552"/>
    <lineage>
        <taxon>Eukaryota</taxon>
        <taxon>Metazoa</taxon>
        <taxon>Ecdysozoa</taxon>
        <taxon>Arthropoda</taxon>
        <taxon>Crustacea</taxon>
        <taxon>Multicrustacea</taxon>
        <taxon>Malacostraca</taxon>
        <taxon>Eumalacostraca</taxon>
        <taxon>Eucarida</taxon>
        <taxon>Decapoda</taxon>
        <taxon>Pleocyemata</taxon>
        <taxon>Brachyura</taxon>
        <taxon>Eubrachyura</taxon>
        <taxon>Portunoidea</taxon>
        <taxon>Portunidae</taxon>
        <taxon>Portuninae</taxon>
        <taxon>Scylla</taxon>
    </lineage>
</organism>
<sequence length="120" mass="13088">MFVIGKGKRGGDIRKSVTSCWIRGTECLGVTRSARSVWCRGTLRVYSVGVRGRGGLWGYEDEDWLQKRLFGKSGLGQRAGVEFSARCGDSRLASQTGGVGSRETVNLDVFRALLCRPSSP</sequence>
<accession>A0AAW0SPS3</accession>
<evidence type="ECO:0000313" key="1">
    <source>
        <dbReference type="EMBL" id="KAK8377375.1"/>
    </source>
</evidence>
<reference evidence="1 2" key="1">
    <citation type="submission" date="2023-03" db="EMBL/GenBank/DDBJ databases">
        <title>High-quality genome of Scylla paramamosain provides insights in environmental adaptation.</title>
        <authorList>
            <person name="Zhang L."/>
        </authorList>
    </citation>
    <scope>NUCLEOTIDE SEQUENCE [LARGE SCALE GENOMIC DNA]</scope>
    <source>
        <strain evidence="1">LZ_2023a</strain>
        <tissue evidence="1">Muscle</tissue>
    </source>
</reference>
<dbReference type="AlphaFoldDB" id="A0AAW0SPS3"/>
<name>A0AAW0SPS3_SCYPA</name>
<proteinExistence type="predicted"/>
<keyword evidence="2" id="KW-1185">Reference proteome</keyword>
<gene>
    <name evidence="1" type="ORF">O3P69_013777</name>
</gene>
<evidence type="ECO:0000313" key="2">
    <source>
        <dbReference type="Proteomes" id="UP001487740"/>
    </source>
</evidence>
<dbReference type="EMBL" id="JARAKH010000047">
    <property type="protein sequence ID" value="KAK8377375.1"/>
    <property type="molecule type" value="Genomic_DNA"/>
</dbReference>